<dbReference type="PANTHER" id="PTHR47959">
    <property type="entry name" value="ATP-DEPENDENT RNA HELICASE RHLE-RELATED"/>
    <property type="match status" value="1"/>
</dbReference>
<keyword evidence="1" id="KW-0547">Nucleotide-binding</keyword>
<dbReference type="InterPro" id="IPR027417">
    <property type="entry name" value="P-loop_NTPase"/>
</dbReference>
<dbReference type="GO" id="GO:0003724">
    <property type="term" value="F:RNA helicase activity"/>
    <property type="evidence" value="ECO:0007669"/>
    <property type="project" value="TreeGrafter"/>
</dbReference>
<evidence type="ECO:0000259" key="6">
    <source>
        <dbReference type="PROSITE" id="PS51194"/>
    </source>
</evidence>
<dbReference type="AlphaFoldDB" id="T0YDC6"/>
<evidence type="ECO:0000313" key="7">
    <source>
        <dbReference type="EMBL" id="EQD31108.1"/>
    </source>
</evidence>
<gene>
    <name evidence="7" type="ORF">B1A_20082</name>
</gene>
<feature type="compositionally biased region" description="Basic and acidic residues" evidence="5">
    <location>
        <begin position="106"/>
        <end position="115"/>
    </location>
</feature>
<dbReference type="Pfam" id="PF00271">
    <property type="entry name" value="Helicase_C"/>
    <property type="match status" value="1"/>
</dbReference>
<dbReference type="GO" id="GO:0005524">
    <property type="term" value="F:ATP binding"/>
    <property type="evidence" value="ECO:0007669"/>
    <property type="project" value="UniProtKB-KW"/>
</dbReference>
<reference evidence="7" key="2">
    <citation type="journal article" date="2014" name="ISME J.">
        <title>Microbial stratification in low pH oxic and suboxic macroscopic growths along an acid mine drainage.</title>
        <authorList>
            <person name="Mendez-Garcia C."/>
            <person name="Mesa V."/>
            <person name="Sprenger R.R."/>
            <person name="Richter M."/>
            <person name="Diez M.S."/>
            <person name="Solano J."/>
            <person name="Bargiela R."/>
            <person name="Golyshina O.V."/>
            <person name="Manteca A."/>
            <person name="Ramos J.L."/>
            <person name="Gallego J.R."/>
            <person name="Llorente I."/>
            <person name="Martins Dos Santos V.A."/>
            <person name="Jensen O.N."/>
            <person name="Pelaez A.I."/>
            <person name="Sanchez J."/>
            <person name="Ferrer M."/>
        </authorList>
    </citation>
    <scope>NUCLEOTIDE SEQUENCE</scope>
</reference>
<sequence>SQASRDRAIASFRRRETTVLVATNVAARGIDVVDVNLVVNYELPDTAQWLTHRVGRTARNGAKGRALTFVSEDDSEKWRKLRRLGAPELRFVDAQHLLSTGAMKYIDQRPERSVERGPQVRHHSGPARPRAAGRPFAPRSSRG</sequence>
<feature type="compositionally biased region" description="Low complexity" evidence="5">
    <location>
        <begin position="126"/>
        <end position="143"/>
    </location>
</feature>
<dbReference type="GO" id="GO:0005829">
    <property type="term" value="C:cytosol"/>
    <property type="evidence" value="ECO:0007669"/>
    <property type="project" value="TreeGrafter"/>
</dbReference>
<feature type="non-terminal residue" evidence="7">
    <location>
        <position position="1"/>
    </location>
</feature>
<feature type="region of interest" description="Disordered" evidence="5">
    <location>
        <begin position="103"/>
        <end position="143"/>
    </location>
</feature>
<protein>
    <submittedName>
        <fullName evidence="7">Protein containing DNA/RNA helicase</fullName>
    </submittedName>
</protein>
<evidence type="ECO:0000256" key="1">
    <source>
        <dbReference type="ARBA" id="ARBA00022741"/>
    </source>
</evidence>
<organism evidence="7">
    <name type="scientific">mine drainage metagenome</name>
    <dbReference type="NCBI Taxonomy" id="410659"/>
    <lineage>
        <taxon>unclassified sequences</taxon>
        <taxon>metagenomes</taxon>
        <taxon>ecological metagenomes</taxon>
    </lineage>
</organism>
<evidence type="ECO:0000256" key="3">
    <source>
        <dbReference type="ARBA" id="ARBA00022806"/>
    </source>
</evidence>
<name>T0YDC6_9ZZZZ</name>
<evidence type="ECO:0000256" key="5">
    <source>
        <dbReference type="SAM" id="MobiDB-lite"/>
    </source>
</evidence>
<dbReference type="EMBL" id="AUZX01014811">
    <property type="protein sequence ID" value="EQD31108.1"/>
    <property type="molecule type" value="Genomic_DNA"/>
</dbReference>
<dbReference type="InterPro" id="IPR050079">
    <property type="entry name" value="DEAD_box_RNA_helicase"/>
</dbReference>
<dbReference type="PROSITE" id="PS51194">
    <property type="entry name" value="HELICASE_CTER"/>
    <property type="match status" value="1"/>
</dbReference>
<dbReference type="SMART" id="SM00490">
    <property type="entry name" value="HELICc"/>
    <property type="match status" value="1"/>
</dbReference>
<keyword evidence="3 7" id="KW-0347">Helicase</keyword>
<dbReference type="SUPFAM" id="SSF52540">
    <property type="entry name" value="P-loop containing nucleoside triphosphate hydrolases"/>
    <property type="match status" value="1"/>
</dbReference>
<feature type="domain" description="Helicase C-terminal" evidence="6">
    <location>
        <begin position="1"/>
        <end position="99"/>
    </location>
</feature>
<accession>T0YDC6</accession>
<keyword evidence="2" id="KW-0378">Hydrolase</keyword>
<proteinExistence type="predicted"/>
<dbReference type="PANTHER" id="PTHR47959:SF1">
    <property type="entry name" value="ATP-DEPENDENT RNA HELICASE DBPA"/>
    <property type="match status" value="1"/>
</dbReference>
<dbReference type="GO" id="GO:0016787">
    <property type="term" value="F:hydrolase activity"/>
    <property type="evidence" value="ECO:0007669"/>
    <property type="project" value="UniProtKB-KW"/>
</dbReference>
<dbReference type="InterPro" id="IPR001650">
    <property type="entry name" value="Helicase_C-like"/>
</dbReference>
<dbReference type="Gene3D" id="3.40.50.300">
    <property type="entry name" value="P-loop containing nucleotide triphosphate hydrolases"/>
    <property type="match status" value="1"/>
</dbReference>
<comment type="caution">
    <text evidence="7">The sequence shown here is derived from an EMBL/GenBank/DDBJ whole genome shotgun (WGS) entry which is preliminary data.</text>
</comment>
<evidence type="ECO:0000256" key="4">
    <source>
        <dbReference type="ARBA" id="ARBA00022840"/>
    </source>
</evidence>
<reference evidence="7" key="1">
    <citation type="submission" date="2013-08" db="EMBL/GenBank/DDBJ databases">
        <authorList>
            <person name="Mendez C."/>
            <person name="Richter M."/>
            <person name="Ferrer M."/>
            <person name="Sanchez J."/>
        </authorList>
    </citation>
    <scope>NUCLEOTIDE SEQUENCE</scope>
</reference>
<evidence type="ECO:0000256" key="2">
    <source>
        <dbReference type="ARBA" id="ARBA00022801"/>
    </source>
</evidence>
<keyword evidence="4" id="KW-0067">ATP-binding</keyword>